<keyword evidence="2" id="KW-1185">Reference proteome</keyword>
<sequence length="147" mass="16864">MFVSVMKFRLAVEVKRSVIVLSYRYAGYALIAKANEVIKYVWRYYAATILCRVSTNVLFLIVKGELNVMVKLKSMRILSFQRLALLEYILVKKLVGKSVACRVNLARLGVISPKMLHLLLVETCDLYGKAAEQVNNDDEVSHERHQR</sequence>
<accession>A0ABS8SI18</accession>
<gene>
    <name evidence="1" type="ORF">HAX54_038353</name>
</gene>
<evidence type="ECO:0000313" key="1">
    <source>
        <dbReference type="EMBL" id="MCD7458478.1"/>
    </source>
</evidence>
<reference evidence="1 2" key="1">
    <citation type="journal article" date="2021" name="BMC Genomics">
        <title>Datura genome reveals duplications of psychoactive alkaloid biosynthetic genes and high mutation rate following tissue culture.</title>
        <authorList>
            <person name="Rajewski A."/>
            <person name="Carter-House D."/>
            <person name="Stajich J."/>
            <person name="Litt A."/>
        </authorList>
    </citation>
    <scope>NUCLEOTIDE SEQUENCE [LARGE SCALE GENOMIC DNA]</scope>
    <source>
        <strain evidence="1">AR-01</strain>
    </source>
</reference>
<dbReference type="EMBL" id="JACEIK010000522">
    <property type="protein sequence ID" value="MCD7458478.1"/>
    <property type="molecule type" value="Genomic_DNA"/>
</dbReference>
<name>A0ABS8SI18_DATST</name>
<dbReference type="Proteomes" id="UP000823775">
    <property type="component" value="Unassembled WGS sequence"/>
</dbReference>
<evidence type="ECO:0000313" key="2">
    <source>
        <dbReference type="Proteomes" id="UP000823775"/>
    </source>
</evidence>
<protein>
    <submittedName>
        <fullName evidence="1">Uncharacterized protein</fullName>
    </submittedName>
</protein>
<comment type="caution">
    <text evidence="1">The sequence shown here is derived from an EMBL/GenBank/DDBJ whole genome shotgun (WGS) entry which is preliminary data.</text>
</comment>
<proteinExistence type="predicted"/>
<organism evidence="1 2">
    <name type="scientific">Datura stramonium</name>
    <name type="common">Jimsonweed</name>
    <name type="synonym">Common thornapple</name>
    <dbReference type="NCBI Taxonomy" id="4076"/>
    <lineage>
        <taxon>Eukaryota</taxon>
        <taxon>Viridiplantae</taxon>
        <taxon>Streptophyta</taxon>
        <taxon>Embryophyta</taxon>
        <taxon>Tracheophyta</taxon>
        <taxon>Spermatophyta</taxon>
        <taxon>Magnoliopsida</taxon>
        <taxon>eudicotyledons</taxon>
        <taxon>Gunneridae</taxon>
        <taxon>Pentapetalae</taxon>
        <taxon>asterids</taxon>
        <taxon>lamiids</taxon>
        <taxon>Solanales</taxon>
        <taxon>Solanaceae</taxon>
        <taxon>Solanoideae</taxon>
        <taxon>Datureae</taxon>
        <taxon>Datura</taxon>
    </lineage>
</organism>